<dbReference type="AlphaFoldDB" id="A0A328C1T3"/>
<dbReference type="Proteomes" id="UP000249169">
    <property type="component" value="Unassembled WGS sequence"/>
</dbReference>
<keyword evidence="2" id="KW-1185">Reference proteome</keyword>
<sequence length="584" mass="63123">MLMRTGAWGWWVGLIVLAGTCPAEAQEILYDPENPAFQEVREPAPETPVQDEQACGEPECEAEGAEVLVDPENPGAEVLVDPENARPAHLVAYPPTSGAFQTTELTIHLGTGVWRDLAADAPDEDLWELSTELGLRISYEPSSRLRAVLAARASHWAARPVGGPFRAYDDVALDEAYIVWRPGRLRLSIGNQRTPWGSTDITRPGDVINPSGLRSPGSGGAFGASLPQLTAEAAYTFDAFALSAVVVPFFKPDNLALFGRDTALATRRNPFIAEELPFILLAQDLLDPSIWPQAQPLLQSANRPMATPANASVGLRVTTTLANTDLGLGGYYGWDRTPYMEMDEDLRTLLNLIAEDGQLFADFDAIGFAARNPEAIPLSQRLSARAEAGETLFRSEFRRRLTAVADLARYVGPIGVRADVAFSPRRVFYTTTMAPVIRASVFSALGLSYERLLAGERVLALTLEGFWLHPFAADGALSRALVPREQAGDADDELLIFEGGYYGVAGALNWGTGLWKIDVQAGAMLSIAPGDVIGQLALERPFARGMRARLSANLFYGPDPAERLTLGGLWSANDQVALSVVGSF</sequence>
<dbReference type="EMBL" id="QHKO01000009">
    <property type="protein sequence ID" value="RAL20557.1"/>
    <property type="molecule type" value="Genomic_DNA"/>
</dbReference>
<accession>A0A328C1T3</accession>
<comment type="caution">
    <text evidence="1">The sequence shown here is derived from an EMBL/GenBank/DDBJ whole genome shotgun (WGS) entry which is preliminary data.</text>
</comment>
<organism evidence="1 2">
    <name type="scientific">Lujinxingia litoralis</name>
    <dbReference type="NCBI Taxonomy" id="2211119"/>
    <lineage>
        <taxon>Bacteria</taxon>
        <taxon>Deltaproteobacteria</taxon>
        <taxon>Bradymonadales</taxon>
        <taxon>Lujinxingiaceae</taxon>
        <taxon>Lujinxingia</taxon>
    </lineage>
</organism>
<proteinExistence type="predicted"/>
<evidence type="ECO:0000313" key="1">
    <source>
        <dbReference type="EMBL" id="RAL20557.1"/>
    </source>
</evidence>
<evidence type="ECO:0000313" key="2">
    <source>
        <dbReference type="Proteomes" id="UP000249169"/>
    </source>
</evidence>
<evidence type="ECO:0008006" key="3">
    <source>
        <dbReference type="Google" id="ProtNLM"/>
    </source>
</evidence>
<protein>
    <recommendedName>
        <fullName evidence="3">DUF1302 domain-containing protein</fullName>
    </recommendedName>
</protein>
<reference evidence="1 2" key="1">
    <citation type="submission" date="2018-05" db="EMBL/GenBank/DDBJ databases">
        <title>Lujinxingia marina gen. nov. sp. nov., a new facultative anaerobic member of the class Deltaproteobacteria, and proposal of Lujinxingaceae fam. nov.</title>
        <authorList>
            <person name="Li C.-M."/>
        </authorList>
    </citation>
    <scope>NUCLEOTIDE SEQUENCE [LARGE SCALE GENOMIC DNA]</scope>
    <source>
        <strain evidence="1 2">B210</strain>
    </source>
</reference>
<name>A0A328C1T3_9DELT</name>
<gene>
    <name evidence="1" type="ORF">DL240_16095</name>
</gene>